<reference evidence="1 2" key="1">
    <citation type="journal article" date="2018" name="Nat. Genet.">
        <title>The Rosa genome provides new insights in the design of modern roses.</title>
        <authorList>
            <person name="Bendahmane M."/>
        </authorList>
    </citation>
    <scope>NUCLEOTIDE SEQUENCE [LARGE SCALE GENOMIC DNA]</scope>
    <source>
        <strain evidence="2">cv. Old Blush</strain>
    </source>
</reference>
<dbReference type="GO" id="GO:0042147">
    <property type="term" value="P:retrograde transport, endosome to Golgi"/>
    <property type="evidence" value="ECO:0007669"/>
    <property type="project" value="TreeGrafter"/>
</dbReference>
<protein>
    <submittedName>
        <fullName evidence="1">Putative ribosome control protein</fullName>
    </submittedName>
</protein>
<dbReference type="Proteomes" id="UP000238479">
    <property type="component" value="Chromosome 1"/>
</dbReference>
<dbReference type="GO" id="GO:0006886">
    <property type="term" value="P:intracellular protein transport"/>
    <property type="evidence" value="ECO:0007669"/>
    <property type="project" value="InterPro"/>
</dbReference>
<dbReference type="GO" id="GO:0005829">
    <property type="term" value="C:cytosol"/>
    <property type="evidence" value="ECO:0007669"/>
    <property type="project" value="TreeGrafter"/>
</dbReference>
<keyword evidence="2" id="KW-1185">Reference proteome</keyword>
<comment type="caution">
    <text evidence="1">The sequence shown here is derived from an EMBL/GenBank/DDBJ whole genome shotgun (WGS) entry which is preliminary data.</text>
</comment>
<dbReference type="EMBL" id="PDCK01000039">
    <property type="protein sequence ID" value="PRQ58223.1"/>
    <property type="molecule type" value="Genomic_DNA"/>
</dbReference>
<evidence type="ECO:0000313" key="1">
    <source>
        <dbReference type="EMBL" id="PRQ58223.1"/>
    </source>
</evidence>
<sequence>MSFSACREFPFIEPTPQAQTILPCLLRHLNQGQKGGSFKVGQLLAEKPHFSHCMEWLLFTVFDRTYPGKVLCA</sequence>
<dbReference type="InterPro" id="IPR040096">
    <property type="entry name" value="Ric1"/>
</dbReference>
<name>A0A2P6SHR3_ROSCH</name>
<dbReference type="Gramene" id="PRQ58223">
    <property type="protein sequence ID" value="PRQ58223"/>
    <property type="gene ID" value="RchiOBHm_Chr1g0356921"/>
</dbReference>
<evidence type="ECO:0000313" key="2">
    <source>
        <dbReference type="Proteomes" id="UP000238479"/>
    </source>
</evidence>
<dbReference type="PANTHER" id="PTHR22746:SF10">
    <property type="entry name" value="GUANINE NUCLEOTIDE EXCHANGE FACTOR SUBUNIT RIC1"/>
    <property type="match status" value="1"/>
</dbReference>
<dbReference type="STRING" id="74649.A0A2P6SHR3"/>
<dbReference type="GO" id="GO:0000139">
    <property type="term" value="C:Golgi membrane"/>
    <property type="evidence" value="ECO:0007669"/>
    <property type="project" value="TreeGrafter"/>
</dbReference>
<organism evidence="1 2">
    <name type="scientific">Rosa chinensis</name>
    <name type="common">China rose</name>
    <dbReference type="NCBI Taxonomy" id="74649"/>
    <lineage>
        <taxon>Eukaryota</taxon>
        <taxon>Viridiplantae</taxon>
        <taxon>Streptophyta</taxon>
        <taxon>Embryophyta</taxon>
        <taxon>Tracheophyta</taxon>
        <taxon>Spermatophyta</taxon>
        <taxon>Magnoliopsida</taxon>
        <taxon>eudicotyledons</taxon>
        <taxon>Gunneridae</taxon>
        <taxon>Pentapetalae</taxon>
        <taxon>rosids</taxon>
        <taxon>fabids</taxon>
        <taxon>Rosales</taxon>
        <taxon>Rosaceae</taxon>
        <taxon>Rosoideae</taxon>
        <taxon>Rosoideae incertae sedis</taxon>
        <taxon>Rosa</taxon>
    </lineage>
</organism>
<accession>A0A2P6SHR3</accession>
<proteinExistence type="predicted"/>
<dbReference type="AlphaFoldDB" id="A0A2P6SHR3"/>
<dbReference type="PANTHER" id="PTHR22746">
    <property type="entry name" value="RAB6A-GEF COMPLEX PARTNER PROTEIN 1"/>
    <property type="match status" value="1"/>
</dbReference>
<gene>
    <name evidence="1" type="ORF">RchiOBHm_Chr1g0356921</name>
</gene>
<dbReference type="GO" id="GO:0034066">
    <property type="term" value="C:Ric1-Rgp1 guanyl-nucleotide exchange factor complex"/>
    <property type="evidence" value="ECO:0007669"/>
    <property type="project" value="InterPro"/>
</dbReference>